<name>A0A5N0TIV1_9GAMM</name>
<keyword evidence="2 5" id="KW-0548">Nucleotidyltransferase</keyword>
<dbReference type="GO" id="GO:0016779">
    <property type="term" value="F:nucleotidyltransferase activity"/>
    <property type="evidence" value="ECO:0007669"/>
    <property type="project" value="UniProtKB-KW"/>
</dbReference>
<feature type="domain" description="MobA-like NTP transferase" evidence="4">
    <location>
        <begin position="8"/>
        <end position="133"/>
    </location>
</feature>
<evidence type="ECO:0000313" key="5">
    <source>
        <dbReference type="EMBL" id="KAA9133219.1"/>
    </source>
</evidence>
<comment type="caution">
    <text evidence="5">The sequence shown here is derived from an EMBL/GenBank/DDBJ whole genome shotgun (WGS) entry which is preliminary data.</text>
</comment>
<dbReference type="Proteomes" id="UP000325372">
    <property type="component" value="Unassembled WGS sequence"/>
</dbReference>
<proteinExistence type="predicted"/>
<gene>
    <name evidence="5" type="ORF">F3N42_02345</name>
</gene>
<dbReference type="AlphaFoldDB" id="A0A5N0TIV1"/>
<evidence type="ECO:0000313" key="6">
    <source>
        <dbReference type="Proteomes" id="UP000325372"/>
    </source>
</evidence>
<dbReference type="PANTHER" id="PTHR43584">
    <property type="entry name" value="NUCLEOTIDYL TRANSFERASE"/>
    <property type="match status" value="1"/>
</dbReference>
<dbReference type="InterPro" id="IPR025877">
    <property type="entry name" value="MobA-like_NTP_Trfase"/>
</dbReference>
<protein>
    <submittedName>
        <fullName evidence="5">Phosphocholine cytidylyltransferase family protein</fullName>
    </submittedName>
</protein>
<keyword evidence="6" id="KW-1185">Reference proteome</keyword>
<evidence type="ECO:0000259" key="4">
    <source>
        <dbReference type="Pfam" id="PF12804"/>
    </source>
</evidence>
<evidence type="ECO:0000256" key="2">
    <source>
        <dbReference type="ARBA" id="ARBA00022695"/>
    </source>
</evidence>
<evidence type="ECO:0000256" key="3">
    <source>
        <dbReference type="ARBA" id="ARBA00022842"/>
    </source>
</evidence>
<dbReference type="InterPro" id="IPR050065">
    <property type="entry name" value="GlmU-like"/>
</dbReference>
<accession>A0A5N0TIV1</accession>
<dbReference type="PANTHER" id="PTHR43584:SF8">
    <property type="entry name" value="N-ACETYLMURAMATE ALPHA-1-PHOSPHATE URIDYLYLTRANSFERASE"/>
    <property type="match status" value="1"/>
</dbReference>
<dbReference type="InterPro" id="IPR029044">
    <property type="entry name" value="Nucleotide-diphossugar_trans"/>
</dbReference>
<dbReference type="EMBL" id="VYXP01000002">
    <property type="protein sequence ID" value="KAA9133219.1"/>
    <property type="molecule type" value="Genomic_DNA"/>
</dbReference>
<dbReference type="Gene3D" id="3.90.550.10">
    <property type="entry name" value="Spore Coat Polysaccharide Biosynthesis Protein SpsA, Chain A"/>
    <property type="match status" value="1"/>
</dbReference>
<organism evidence="5 6">
    <name type="scientific">Marinihelvus fidelis</name>
    <dbReference type="NCBI Taxonomy" id="2613842"/>
    <lineage>
        <taxon>Bacteria</taxon>
        <taxon>Pseudomonadati</taxon>
        <taxon>Pseudomonadota</taxon>
        <taxon>Gammaproteobacteria</taxon>
        <taxon>Chromatiales</taxon>
        <taxon>Wenzhouxiangellaceae</taxon>
        <taxon>Marinihelvus</taxon>
    </lineage>
</organism>
<reference evidence="5 6" key="1">
    <citation type="submission" date="2019-09" db="EMBL/GenBank/DDBJ databases">
        <title>Wenzhouxiangella sp. Genome sequencing and assembly.</title>
        <authorList>
            <person name="Zhang R."/>
        </authorList>
    </citation>
    <scope>NUCLEOTIDE SEQUENCE [LARGE SCALE GENOMIC DNA]</scope>
    <source>
        <strain evidence="5 6">W260</strain>
    </source>
</reference>
<dbReference type="SUPFAM" id="SSF53448">
    <property type="entry name" value="Nucleotide-diphospho-sugar transferases"/>
    <property type="match status" value="1"/>
</dbReference>
<dbReference type="CDD" id="cd02523">
    <property type="entry name" value="PC_cytidylyltransferase"/>
    <property type="match status" value="1"/>
</dbReference>
<dbReference type="Pfam" id="PF12804">
    <property type="entry name" value="NTP_transf_3"/>
    <property type="match status" value="1"/>
</dbReference>
<evidence type="ECO:0000256" key="1">
    <source>
        <dbReference type="ARBA" id="ARBA00022679"/>
    </source>
</evidence>
<sequence length="257" mass="28493">MGALTADRPKGLLPINGRPLVAHQITNLRQAGIQDITLVAGYRAEQYAGLGIEVVVNPEYATTNMVASLFCATTVFDDPKGNTLVHYGDVIVEPRHLERLNAEPRDIACLVDMDWIDYFRARGEHWRDDVEALNMGEDGRLLTIGGAAENLQHVHGRFVGALKLSSLGAIECHAHYRQMLESAADSPGALQAIRQQYTTDFLQSLIDNYIAVQATLIKRGWLEFDCTADYEAAVSWFRTKDSRFFDVSSIPAMEPGL</sequence>
<keyword evidence="1 5" id="KW-0808">Transferase</keyword>
<keyword evidence="3" id="KW-0460">Magnesium</keyword>